<accession>A0ABY9Z0C3</accession>
<sequence>MSAQQRERLAGQVCYQGSPFHKRYPADYGFPEPKPRPDKTLCDAEGPLVKSQAEALLVAGVLRGMVSTQFRNGWPQNIWSVRDGVVFESQLQNQALGEYHGYPMSLDAAFAAVVLDEWEKRAP</sequence>
<proteinExistence type="predicted"/>
<dbReference type="EMBL" id="CP119391">
    <property type="protein sequence ID" value="WNK20121.1"/>
    <property type="molecule type" value="Genomic_DNA"/>
</dbReference>
<keyword evidence="2" id="KW-1185">Reference proteome</keyword>
<gene>
    <name evidence="1" type="ORF">P1P91_00015</name>
</gene>
<evidence type="ECO:0000313" key="2">
    <source>
        <dbReference type="Proteomes" id="UP001301869"/>
    </source>
</evidence>
<name>A0ABY9Z0C3_9GAMM</name>
<dbReference type="Proteomes" id="UP001301869">
    <property type="component" value="Chromosome"/>
</dbReference>
<dbReference type="RefSeq" id="WP_311883683.1">
    <property type="nucleotide sequence ID" value="NZ_CP119391.1"/>
</dbReference>
<evidence type="ECO:0000313" key="1">
    <source>
        <dbReference type="EMBL" id="WNK20121.1"/>
    </source>
</evidence>
<organism evidence="1 2">
    <name type="scientific">Halomonas piscis</name>
    <dbReference type="NCBI Taxonomy" id="3031727"/>
    <lineage>
        <taxon>Bacteria</taxon>
        <taxon>Pseudomonadati</taxon>
        <taxon>Pseudomonadota</taxon>
        <taxon>Gammaproteobacteria</taxon>
        <taxon>Oceanospirillales</taxon>
        <taxon>Halomonadaceae</taxon>
        <taxon>Halomonas</taxon>
    </lineage>
</organism>
<protein>
    <submittedName>
        <fullName evidence="1">Uncharacterized protein</fullName>
    </submittedName>
</protein>
<reference evidence="1 2" key="1">
    <citation type="submission" date="2023-03" db="EMBL/GenBank/DDBJ databases">
        <title>Halomonas sp. nov., isolated from Korean tranditional fermented seafood 'Jeotgal'.</title>
        <authorList>
            <person name="Kim B."/>
            <person name="Shin N.-R."/>
        </authorList>
    </citation>
    <scope>NUCLEOTIDE SEQUENCE [LARGE SCALE GENOMIC DNA]</scope>
    <source>
        <strain evidence="1 2">SG2L-4</strain>
    </source>
</reference>